<dbReference type="AlphaFoldDB" id="A0A3R7PHN6"/>
<feature type="signal peptide" evidence="1">
    <location>
        <begin position="1"/>
        <end position="21"/>
    </location>
</feature>
<proteinExistence type="predicted"/>
<name>A0A3R7PHN6_PENVA</name>
<comment type="caution">
    <text evidence="2">The sequence shown here is derived from an EMBL/GenBank/DDBJ whole genome shotgun (WGS) entry which is preliminary data.</text>
</comment>
<keyword evidence="3" id="KW-1185">Reference proteome</keyword>
<reference evidence="2 3" key="1">
    <citation type="submission" date="2018-04" db="EMBL/GenBank/DDBJ databases">
        <authorList>
            <person name="Zhang X."/>
            <person name="Yuan J."/>
            <person name="Li F."/>
            <person name="Xiang J."/>
        </authorList>
    </citation>
    <scope>NUCLEOTIDE SEQUENCE [LARGE SCALE GENOMIC DNA]</scope>
    <source>
        <tissue evidence="2">Muscle</tissue>
    </source>
</reference>
<evidence type="ECO:0000313" key="2">
    <source>
        <dbReference type="EMBL" id="ROT66830.1"/>
    </source>
</evidence>
<evidence type="ECO:0000313" key="3">
    <source>
        <dbReference type="Proteomes" id="UP000283509"/>
    </source>
</evidence>
<accession>A0A3R7PHN6</accession>
<feature type="chain" id="PRO_5018696076" evidence="1">
    <location>
        <begin position="22"/>
        <end position="416"/>
    </location>
</feature>
<organism evidence="2 3">
    <name type="scientific">Penaeus vannamei</name>
    <name type="common">Whiteleg shrimp</name>
    <name type="synonym">Litopenaeus vannamei</name>
    <dbReference type="NCBI Taxonomy" id="6689"/>
    <lineage>
        <taxon>Eukaryota</taxon>
        <taxon>Metazoa</taxon>
        <taxon>Ecdysozoa</taxon>
        <taxon>Arthropoda</taxon>
        <taxon>Crustacea</taxon>
        <taxon>Multicrustacea</taxon>
        <taxon>Malacostraca</taxon>
        <taxon>Eumalacostraca</taxon>
        <taxon>Eucarida</taxon>
        <taxon>Decapoda</taxon>
        <taxon>Dendrobranchiata</taxon>
        <taxon>Penaeoidea</taxon>
        <taxon>Penaeidae</taxon>
        <taxon>Penaeus</taxon>
    </lineage>
</organism>
<dbReference type="Proteomes" id="UP000283509">
    <property type="component" value="Unassembled WGS sequence"/>
</dbReference>
<gene>
    <name evidence="2" type="ORF">C7M84_015137</name>
</gene>
<reference evidence="2 3" key="2">
    <citation type="submission" date="2019-01" db="EMBL/GenBank/DDBJ databases">
        <title>The decoding of complex shrimp genome reveals the adaptation for benthos swimmer, frequently molting mechanism and breeding impact on genome.</title>
        <authorList>
            <person name="Sun Y."/>
            <person name="Gao Y."/>
            <person name="Yu Y."/>
        </authorList>
    </citation>
    <scope>NUCLEOTIDE SEQUENCE [LARGE SCALE GENOMIC DNA]</scope>
    <source>
        <tissue evidence="2">Muscle</tissue>
    </source>
</reference>
<evidence type="ECO:0000256" key="1">
    <source>
        <dbReference type="SAM" id="SignalP"/>
    </source>
</evidence>
<sequence length="416" mass="45208">MFRNYLSYLLLAHSFTIFCHLSPIFPSTSIVSPNPPVIPAIPPPTPNPSLSPPLLTPRYPPTLFPQPHFSPQHLAISHTFSPTPTFSPNLHFFPQPLTHTPSPIRHIHKPAFFVIHTNAYIPCEWGLEVQVACVSLAFAVWVLSKGVSKGFRWALFLLYFGGSRRTRVRKYLLFIPLSRPLSFSAVSSFPSSLYWCGPCLSPSSIFFLSSHPARLSTHHHLLSSAPATLPSLTPSLVTWLLIPNSLTPLLLSSLLGCGIHVARGGVQVSLSRLSLLSSHSSVSISSQASSITHLSLSLVLCSSQSRFSLSPSSIRFLCGSLSSASSFFSSPLLTLFSFSSSYSLSLSYSPLSLSPPFPLSPRIRLPSLSLSLVLLSATLSAYSLFLTLSASYLSPPCSRLSLSLLISPPSLHSLFL</sequence>
<dbReference type="EMBL" id="QCYY01002883">
    <property type="protein sequence ID" value="ROT66830.1"/>
    <property type="molecule type" value="Genomic_DNA"/>
</dbReference>
<protein>
    <submittedName>
        <fullName evidence="2">Uncharacterized protein</fullName>
    </submittedName>
</protein>
<keyword evidence="1" id="KW-0732">Signal</keyword>